<comment type="subunit">
    <text evidence="13">Homohexamer. Forms a ring that surrounds DNA.</text>
</comment>
<dbReference type="PANTHER" id="PTHR22683">
    <property type="entry name" value="SPORULATION PROTEIN RELATED"/>
    <property type="match status" value="1"/>
</dbReference>
<evidence type="ECO:0000313" key="18">
    <source>
        <dbReference type="EMBL" id="KIH76358.1"/>
    </source>
</evidence>
<feature type="compositionally biased region" description="Basic and acidic residues" evidence="15">
    <location>
        <begin position="187"/>
        <end position="205"/>
    </location>
</feature>
<dbReference type="Proteomes" id="UP000035068">
    <property type="component" value="Unassembled WGS sequence"/>
</dbReference>
<feature type="transmembrane region" description="Helical" evidence="16">
    <location>
        <begin position="12"/>
        <end position="31"/>
    </location>
</feature>
<dbReference type="InterPro" id="IPR050206">
    <property type="entry name" value="FtsK/SpoIIIE/SftA"/>
</dbReference>
<evidence type="ECO:0000313" key="19">
    <source>
        <dbReference type="Proteomes" id="UP000035068"/>
    </source>
</evidence>
<evidence type="ECO:0000256" key="12">
    <source>
        <dbReference type="ARBA" id="ARBA00023306"/>
    </source>
</evidence>
<keyword evidence="3" id="KW-1003">Cell membrane</keyword>
<dbReference type="InterPro" id="IPR018541">
    <property type="entry name" value="Ftsk_gamma"/>
</dbReference>
<dbReference type="Pfam" id="PF17854">
    <property type="entry name" value="FtsK_alpha"/>
    <property type="match status" value="1"/>
</dbReference>
<dbReference type="SMART" id="SM00382">
    <property type="entry name" value="AAA"/>
    <property type="match status" value="1"/>
</dbReference>
<sequence>MAGVLKKEISGLLWLAAGLFVLLCLVSYNSGDPSFNNNLHPEKIHNFGGVVGAHVADLLYQAVGLPALLIPLICFLTAWRLLKMREVRFRLYKSLAFVALLLSLGGMLALGLDQVMLFGQTINEAGGGAGRILVDTLSLWLNVTGAAIVLSVFFLVSLILATRFSMVLFLSGRLDLLGRSLEERRSRRDAQKARKAREKGERQEKGPLIQAPVTPAPVARVNPKKKKKQEEQERQVAFEFLEPSGTYHRPPLSLLDHEGGPAPPVDRESLMANARLLENKLRDFGVQGEVVEVKPGPVVTMYEFAPAAGVKVNKIAGLSDDLSMALRALSIRIVAPIPGRGVVGIEIPNRERATVWLKDIIETDVFQRAGGRLPMALGQDIFGGTVVADLAKMPHLLVAGSTGSGKSVSINTMILSLLYRATPEDVRIIMVDPKMLELSIYEGIPHLLLPVVTNPKKAALALNWAVREMERRYRLMADKGVRNIDGYNKKLAREEKDKAEQKAQGVMVVESTDLMEDELPEIQPIAGEELEHGHLPFIVVIVDELADLMMVAGREIEESIARLAQMARAAGIHLILATQRPSVDVITGLIKANFPTRISFKVFSRIDSRTILDSMGAETLLGMGDMLYLPPGTGALQRVHGAFVSELEVQRVVDFLKKQGEPEYDKSILEAPPSAEGGGEDDDDELDEKWDEALALVTDSRQASISMLQRRLRVGYNRAARMIEKMEQEGIIGPSDGTSRPREVFINRIDP</sequence>
<keyword evidence="19" id="KW-1185">Reference proteome</keyword>
<dbReference type="GO" id="GO:0007059">
    <property type="term" value="P:chromosome segregation"/>
    <property type="evidence" value="ECO:0007669"/>
    <property type="project" value="UniProtKB-KW"/>
</dbReference>
<feature type="binding site" evidence="14">
    <location>
        <begin position="400"/>
        <end position="407"/>
    </location>
    <ligand>
        <name>ATP</name>
        <dbReference type="ChEBI" id="CHEBI:30616"/>
    </ligand>
</feature>
<dbReference type="CDD" id="cd01127">
    <property type="entry name" value="TrwB_TraG_TraD_VirD4"/>
    <property type="match status" value="1"/>
</dbReference>
<evidence type="ECO:0000256" key="1">
    <source>
        <dbReference type="ARBA" id="ARBA00004651"/>
    </source>
</evidence>
<organism evidence="18 19">
    <name type="scientific">Geoalkalibacter ferrihydriticus DSM 17813</name>
    <dbReference type="NCBI Taxonomy" id="1121915"/>
    <lineage>
        <taxon>Bacteria</taxon>
        <taxon>Pseudomonadati</taxon>
        <taxon>Thermodesulfobacteriota</taxon>
        <taxon>Desulfuromonadia</taxon>
        <taxon>Desulfuromonadales</taxon>
        <taxon>Geoalkalibacteraceae</taxon>
        <taxon>Geoalkalibacter</taxon>
    </lineage>
</organism>
<dbReference type="GO" id="GO:0003677">
    <property type="term" value="F:DNA binding"/>
    <property type="evidence" value="ECO:0007669"/>
    <property type="project" value="UniProtKB-KW"/>
</dbReference>
<dbReference type="InterPro" id="IPR036388">
    <property type="entry name" value="WH-like_DNA-bd_sf"/>
</dbReference>
<dbReference type="SUPFAM" id="SSF52540">
    <property type="entry name" value="P-loop containing nucleoside triphosphate hydrolases"/>
    <property type="match status" value="1"/>
</dbReference>
<dbReference type="InterPro" id="IPR027417">
    <property type="entry name" value="P-loop_NTPase"/>
</dbReference>
<feature type="transmembrane region" description="Helical" evidence="16">
    <location>
        <begin position="58"/>
        <end position="82"/>
    </location>
</feature>
<evidence type="ECO:0000256" key="8">
    <source>
        <dbReference type="ARBA" id="ARBA00022840"/>
    </source>
</evidence>
<dbReference type="InterPro" id="IPR041027">
    <property type="entry name" value="FtsK_alpha"/>
</dbReference>
<accession>A0A0C2ECP6</accession>
<keyword evidence="7" id="KW-0159">Chromosome partition</keyword>
<dbReference type="GO" id="GO:0005524">
    <property type="term" value="F:ATP binding"/>
    <property type="evidence" value="ECO:0007669"/>
    <property type="project" value="UniProtKB-UniRule"/>
</dbReference>
<evidence type="ECO:0000256" key="16">
    <source>
        <dbReference type="SAM" id="Phobius"/>
    </source>
</evidence>
<evidence type="ECO:0000256" key="9">
    <source>
        <dbReference type="ARBA" id="ARBA00022989"/>
    </source>
</evidence>
<evidence type="ECO:0000256" key="10">
    <source>
        <dbReference type="ARBA" id="ARBA00023125"/>
    </source>
</evidence>
<dbReference type="InterPro" id="IPR003593">
    <property type="entry name" value="AAA+_ATPase"/>
</dbReference>
<comment type="subcellular location">
    <subcellularLocation>
        <location evidence="1">Cell membrane</location>
        <topology evidence="1">Multi-pass membrane protein</topology>
    </subcellularLocation>
</comment>
<dbReference type="PANTHER" id="PTHR22683:SF41">
    <property type="entry name" value="DNA TRANSLOCASE FTSK"/>
    <property type="match status" value="1"/>
</dbReference>
<evidence type="ECO:0000256" key="5">
    <source>
        <dbReference type="ARBA" id="ARBA00022692"/>
    </source>
</evidence>
<evidence type="ECO:0000256" key="14">
    <source>
        <dbReference type="PROSITE-ProRule" id="PRU00289"/>
    </source>
</evidence>
<protein>
    <submittedName>
        <fullName evidence="18">Cell division protein FtsK</fullName>
    </submittedName>
</protein>
<feature type="region of interest" description="Disordered" evidence="15">
    <location>
        <begin position="187"/>
        <end position="233"/>
    </location>
</feature>
<keyword evidence="9 16" id="KW-1133">Transmembrane helix</keyword>
<keyword evidence="4 18" id="KW-0132">Cell division</keyword>
<dbReference type="InterPro" id="IPR036390">
    <property type="entry name" value="WH_DNA-bd_sf"/>
</dbReference>
<evidence type="ECO:0000256" key="3">
    <source>
        <dbReference type="ARBA" id="ARBA00022475"/>
    </source>
</evidence>
<feature type="compositionally biased region" description="Basic and acidic residues" evidence="15">
    <location>
        <begin position="739"/>
        <end position="751"/>
    </location>
</feature>
<evidence type="ECO:0000256" key="6">
    <source>
        <dbReference type="ARBA" id="ARBA00022741"/>
    </source>
</evidence>
<dbReference type="SUPFAM" id="SSF46785">
    <property type="entry name" value="Winged helix' DNA-binding domain"/>
    <property type="match status" value="1"/>
</dbReference>
<dbReference type="Gene3D" id="1.10.10.10">
    <property type="entry name" value="Winged helix-like DNA-binding domain superfamily/Winged helix DNA-binding domain"/>
    <property type="match status" value="1"/>
</dbReference>
<keyword evidence="8 14" id="KW-0067">ATP-binding</keyword>
<dbReference type="AlphaFoldDB" id="A0A0C2ECP6"/>
<feature type="region of interest" description="Disordered" evidence="15">
    <location>
        <begin position="727"/>
        <end position="751"/>
    </location>
</feature>
<dbReference type="Pfam" id="PF01580">
    <property type="entry name" value="FtsK_SpoIIIE"/>
    <property type="match status" value="1"/>
</dbReference>
<dbReference type="Pfam" id="PF09397">
    <property type="entry name" value="FtsK_gamma"/>
    <property type="match status" value="1"/>
</dbReference>
<dbReference type="Pfam" id="PF13491">
    <property type="entry name" value="FtsK_4TM"/>
    <property type="match status" value="1"/>
</dbReference>
<evidence type="ECO:0000256" key="4">
    <source>
        <dbReference type="ARBA" id="ARBA00022618"/>
    </source>
</evidence>
<keyword evidence="12" id="KW-0131">Cell cycle</keyword>
<evidence type="ECO:0000256" key="11">
    <source>
        <dbReference type="ARBA" id="ARBA00023136"/>
    </source>
</evidence>
<evidence type="ECO:0000256" key="2">
    <source>
        <dbReference type="ARBA" id="ARBA00006474"/>
    </source>
</evidence>
<dbReference type="GO" id="GO:0005886">
    <property type="term" value="C:plasma membrane"/>
    <property type="evidence" value="ECO:0007669"/>
    <property type="project" value="UniProtKB-SubCell"/>
</dbReference>
<dbReference type="InterPro" id="IPR025199">
    <property type="entry name" value="FtsK_4TM"/>
</dbReference>
<evidence type="ECO:0000256" key="7">
    <source>
        <dbReference type="ARBA" id="ARBA00022829"/>
    </source>
</evidence>
<feature type="region of interest" description="Disordered" evidence="15">
    <location>
        <begin position="664"/>
        <end position="686"/>
    </location>
</feature>
<keyword evidence="11 16" id="KW-0472">Membrane</keyword>
<evidence type="ECO:0000259" key="17">
    <source>
        <dbReference type="PROSITE" id="PS50901"/>
    </source>
</evidence>
<dbReference type="Gene3D" id="3.40.50.300">
    <property type="entry name" value="P-loop containing nucleotide triphosphate hydrolases"/>
    <property type="match status" value="1"/>
</dbReference>
<comment type="caution">
    <text evidence="18">The sequence shown here is derived from an EMBL/GenBank/DDBJ whole genome shotgun (WGS) entry which is preliminary data.</text>
</comment>
<dbReference type="SMART" id="SM00843">
    <property type="entry name" value="Ftsk_gamma"/>
    <property type="match status" value="1"/>
</dbReference>
<keyword evidence="10" id="KW-0238">DNA-binding</keyword>
<dbReference type="GO" id="GO:0051301">
    <property type="term" value="P:cell division"/>
    <property type="evidence" value="ECO:0007669"/>
    <property type="project" value="UniProtKB-KW"/>
</dbReference>
<dbReference type="Gene3D" id="3.30.980.40">
    <property type="match status" value="1"/>
</dbReference>
<feature type="domain" description="FtsK" evidence="17">
    <location>
        <begin position="383"/>
        <end position="609"/>
    </location>
</feature>
<keyword evidence="6 14" id="KW-0547">Nucleotide-binding</keyword>
<feature type="transmembrane region" description="Helical" evidence="16">
    <location>
        <begin position="94"/>
        <end position="119"/>
    </location>
</feature>
<feature type="transmembrane region" description="Helical" evidence="16">
    <location>
        <begin position="139"/>
        <end position="161"/>
    </location>
</feature>
<keyword evidence="5 16" id="KW-0812">Transmembrane</keyword>
<comment type="similarity">
    <text evidence="2">Belongs to the FtsK/SpoIIIE/SftA family.</text>
</comment>
<dbReference type="PROSITE" id="PS50901">
    <property type="entry name" value="FTSK"/>
    <property type="match status" value="1"/>
</dbReference>
<dbReference type="EMBL" id="JWJD01000004">
    <property type="protein sequence ID" value="KIH76358.1"/>
    <property type="molecule type" value="Genomic_DNA"/>
</dbReference>
<reference evidence="18 19" key="1">
    <citation type="submission" date="2014-12" db="EMBL/GenBank/DDBJ databases">
        <title>Genomes of Geoalkalibacter ferrihydriticus and Geoalkalibacter subterraneus, two haloalkaliphilic metal-reducing members of the Geobacteraceae.</title>
        <authorList>
            <person name="Badalamenti J.P."/>
            <person name="Torres C.I."/>
            <person name="Krajmalnik-Brown R."/>
            <person name="Bond D.R."/>
        </authorList>
    </citation>
    <scope>NUCLEOTIDE SEQUENCE [LARGE SCALE GENOMIC DNA]</scope>
    <source>
        <strain evidence="18 19">DSM 17813</strain>
    </source>
</reference>
<evidence type="ECO:0000256" key="13">
    <source>
        <dbReference type="ARBA" id="ARBA00025923"/>
    </source>
</evidence>
<proteinExistence type="inferred from homology"/>
<name>A0A0C2ECP6_9BACT</name>
<evidence type="ECO:0000256" key="15">
    <source>
        <dbReference type="SAM" id="MobiDB-lite"/>
    </source>
</evidence>
<gene>
    <name evidence="18" type="ORF">GFER_11645</name>
</gene>
<dbReference type="InterPro" id="IPR002543">
    <property type="entry name" value="FtsK_dom"/>
</dbReference>